<accession>A0A8B8GQR9</accession>
<name>A0A8B8GQR9_9HEMI</name>
<reference evidence="11" key="1">
    <citation type="submission" date="2025-08" db="UniProtKB">
        <authorList>
            <consortium name="RefSeq"/>
        </authorList>
    </citation>
    <scope>IDENTIFICATION</scope>
    <source>
        <tissue evidence="11">Whole body</tissue>
    </source>
</reference>
<keyword evidence="6 7" id="KW-0408">Iron</keyword>
<evidence type="ECO:0000256" key="4">
    <source>
        <dbReference type="ARBA" id="ARBA00022617"/>
    </source>
</evidence>
<dbReference type="GO" id="GO:0020037">
    <property type="term" value="F:heme binding"/>
    <property type="evidence" value="ECO:0007669"/>
    <property type="project" value="InterPro"/>
</dbReference>
<dbReference type="GO" id="GO:0022412">
    <property type="term" value="P:cellular process involved in reproduction in multicellular organism"/>
    <property type="evidence" value="ECO:0007669"/>
    <property type="project" value="UniProtKB-ARBA"/>
</dbReference>
<evidence type="ECO:0000256" key="7">
    <source>
        <dbReference type="PIRSR" id="PIRSR619791-2"/>
    </source>
</evidence>
<dbReference type="GO" id="GO:0004601">
    <property type="term" value="F:peroxidase activity"/>
    <property type="evidence" value="ECO:0007669"/>
    <property type="project" value="UniProtKB-KW"/>
</dbReference>
<evidence type="ECO:0000256" key="8">
    <source>
        <dbReference type="SAM" id="MobiDB-lite"/>
    </source>
</evidence>
<dbReference type="PROSITE" id="PS50292">
    <property type="entry name" value="PEROXIDASE_3"/>
    <property type="match status" value="1"/>
</dbReference>
<dbReference type="CDD" id="cd09823">
    <property type="entry name" value="peroxinectin_like"/>
    <property type="match status" value="1"/>
</dbReference>
<feature type="signal peptide" evidence="9">
    <location>
        <begin position="1"/>
        <end position="18"/>
    </location>
</feature>
<keyword evidence="3" id="KW-0575">Peroxidase</keyword>
<dbReference type="Proteomes" id="UP000694846">
    <property type="component" value="Unplaced"/>
</dbReference>
<dbReference type="GeneID" id="112694378"/>
<dbReference type="PRINTS" id="PR00457">
    <property type="entry name" value="ANPEROXIDASE"/>
</dbReference>
<dbReference type="PANTHER" id="PTHR11475:SF106">
    <property type="entry name" value="CURLY SU"/>
    <property type="match status" value="1"/>
</dbReference>
<feature type="binding site" description="axial binding residue" evidence="7">
    <location>
        <position position="477"/>
    </location>
    <ligand>
        <name>heme b</name>
        <dbReference type="ChEBI" id="CHEBI:60344"/>
    </ligand>
    <ligandPart>
        <name>Fe</name>
        <dbReference type="ChEBI" id="CHEBI:18248"/>
    </ligandPart>
</feature>
<gene>
    <name evidence="11" type="primary">LOC112694378</name>
</gene>
<feature type="region of interest" description="Disordered" evidence="8">
    <location>
        <begin position="1140"/>
        <end position="1177"/>
    </location>
</feature>
<dbReference type="OrthoDB" id="823504at2759"/>
<dbReference type="RefSeq" id="XP_025425609.1">
    <property type="nucleotide sequence ID" value="XM_025569824.1"/>
</dbReference>
<keyword evidence="10" id="KW-1185">Reference proteome</keyword>
<dbReference type="PANTHER" id="PTHR11475">
    <property type="entry name" value="OXIDASE/PEROXIDASE"/>
    <property type="match status" value="1"/>
</dbReference>
<dbReference type="GO" id="GO:0005576">
    <property type="term" value="C:extracellular region"/>
    <property type="evidence" value="ECO:0007669"/>
    <property type="project" value="UniProtKB-SubCell"/>
</dbReference>
<evidence type="ECO:0000256" key="3">
    <source>
        <dbReference type="ARBA" id="ARBA00022559"/>
    </source>
</evidence>
<sequence length="1177" mass="131817">MALRAFMLFGFVWCFGHAAQYVPIEGVDGNDCAVVLEGSKHFIYNSGKGLPPRSAAHMCITYDTVNRAFLDVQNRHMLQEPNDQWGPIHFARLGELLLDVSQVLAKMYDLTTEDVNKFLPMIDTSKTLIRNVCPSCLSRVACKSGKYRRADGLCNNMYNPTWGATMSTFNRLLPPRFADKFSVPKVSASGDPLPLARIVSRTIHPDEGLHEHAGTVMLVAWGQFMDHDLTLTATPLDPVNRNEPEECCGRPDHLKNKYCYEIKIPEDDNFYKNHNVRCQDFVRAFPGVKPDCTLGTRTPFNLLTPVIDGNTIYGVDETFSRYLRSGFTGQLRMNPAFANLGLKELLPMKLNIPDEGCIRSNNSQYCFESGEIRVNEQLVLTCIHTIMAREHNRVAKELSQINPHWNDEMLYQESKRVVVAEIQHITFNEFLPILLGKEIMDKYDITNKKRGYWNGYDSNTNPNILASFSAAAFRFGHSLLPNTIERWSKAHGFIASKKLSDLIRRPFDLYRAGAIDEYLMGLMNQVAQAMDDSITKEVTNNLIKKPGKGFGFDLVSFNIQRGRDFGLPGYMEYRRYCGLPVANRFEEMVGFMPNSTIQRYQMVYSSPFDIDLWSGGVSEKPATGSVVGPTFSCIIASQFSLLKRGDRFWYELPDQPSSFTPDQLQEIRNVRLARLVCDNTDIIDTVQMYPMVLSDHELNPRVPCRSGVIPRMDLTKWADTSLDTAEPNTRLSNVENNLKSGMTEAKILFCENCNATVTDTGIGSVDPGTRVITIIEATDELDGNAVMSSNAISGDRRLKRGVEAVSLAGNDTASEDGPALADEMIDVNLDVPRATPVKRFADRIQPDMTQAIMEQRLDYDVNEEFRAASGHGYDTPRIGPANRFRGRGHAYRPGPLGESSESAEEHLEDADGDDSDDGDHNSHYEYVPMEFDDEGNHRPLTLPNFLDSKKPAKSSRYGAPYKKPYARPSNYRSGGFGNGPPPPSSSSSSSLPVHGHDFVPLRGTGAGGYSYGTGLPGKNFDDYHDGPSSYHHSSSSDGPKSFVSMSSNLNEDDLDGVINIDHGRAYDPSSDDRRYRPSSPYGAQSSSHYRSGDPLHPLRNYHASDHQNEHMYDRLRQEYQRKSSVNPVASLSPYFQHYNDYNEPSSTSVQSRRYDVDADGGDDGKKAYWSMSYTQGT</sequence>
<feature type="compositionally biased region" description="Acidic residues" evidence="8">
    <location>
        <begin position="906"/>
        <end position="917"/>
    </location>
</feature>
<dbReference type="Gene3D" id="1.10.640.10">
    <property type="entry name" value="Haem peroxidase domain superfamily, animal type"/>
    <property type="match status" value="1"/>
</dbReference>
<evidence type="ECO:0000256" key="1">
    <source>
        <dbReference type="ARBA" id="ARBA00004613"/>
    </source>
</evidence>
<evidence type="ECO:0000313" key="10">
    <source>
        <dbReference type="Proteomes" id="UP000694846"/>
    </source>
</evidence>
<evidence type="ECO:0000313" key="11">
    <source>
        <dbReference type="RefSeq" id="XP_025425609.1"/>
    </source>
</evidence>
<dbReference type="Pfam" id="PF03098">
    <property type="entry name" value="An_peroxidase"/>
    <property type="match status" value="1"/>
</dbReference>
<dbReference type="GO" id="GO:0006979">
    <property type="term" value="P:response to oxidative stress"/>
    <property type="evidence" value="ECO:0007669"/>
    <property type="project" value="InterPro"/>
</dbReference>
<dbReference type="GO" id="GO:0046872">
    <property type="term" value="F:metal ion binding"/>
    <property type="evidence" value="ECO:0007669"/>
    <property type="project" value="UniProtKB-KW"/>
</dbReference>
<evidence type="ECO:0000256" key="2">
    <source>
        <dbReference type="ARBA" id="ARBA00022525"/>
    </source>
</evidence>
<dbReference type="AlphaFoldDB" id="A0A8B8GQR9"/>
<protein>
    <submittedName>
        <fullName evidence="11">Uncharacterized protein LOC112694378</fullName>
    </submittedName>
</protein>
<organism evidence="10 11">
    <name type="scientific">Sipha flava</name>
    <name type="common">yellow sugarcane aphid</name>
    <dbReference type="NCBI Taxonomy" id="143950"/>
    <lineage>
        <taxon>Eukaryota</taxon>
        <taxon>Metazoa</taxon>
        <taxon>Ecdysozoa</taxon>
        <taxon>Arthropoda</taxon>
        <taxon>Hexapoda</taxon>
        <taxon>Insecta</taxon>
        <taxon>Pterygota</taxon>
        <taxon>Neoptera</taxon>
        <taxon>Paraneoptera</taxon>
        <taxon>Hemiptera</taxon>
        <taxon>Sternorrhyncha</taxon>
        <taxon>Aphidomorpha</taxon>
        <taxon>Aphidoidea</taxon>
        <taxon>Aphididae</taxon>
        <taxon>Sipha</taxon>
    </lineage>
</organism>
<keyword evidence="7" id="KW-0479">Metal-binding</keyword>
<dbReference type="SUPFAM" id="SSF48113">
    <property type="entry name" value="Heme-dependent peroxidases"/>
    <property type="match status" value="1"/>
</dbReference>
<feature type="compositionally biased region" description="Basic and acidic residues" evidence="8">
    <location>
        <begin position="1152"/>
        <end position="1166"/>
    </location>
</feature>
<feature type="compositionally biased region" description="Basic and acidic residues" evidence="8">
    <location>
        <begin position="1061"/>
        <end position="1075"/>
    </location>
</feature>
<evidence type="ECO:0000256" key="6">
    <source>
        <dbReference type="ARBA" id="ARBA00023004"/>
    </source>
</evidence>
<dbReference type="InterPro" id="IPR010255">
    <property type="entry name" value="Haem_peroxidase_sf"/>
</dbReference>
<proteinExistence type="predicted"/>
<dbReference type="InterPro" id="IPR037120">
    <property type="entry name" value="Haem_peroxidase_sf_animal"/>
</dbReference>
<keyword evidence="4 7" id="KW-0349">Heme</keyword>
<evidence type="ECO:0000256" key="5">
    <source>
        <dbReference type="ARBA" id="ARBA00022729"/>
    </source>
</evidence>
<feature type="region of interest" description="Disordered" evidence="8">
    <location>
        <begin position="1020"/>
        <end position="1101"/>
    </location>
</feature>
<evidence type="ECO:0000256" key="9">
    <source>
        <dbReference type="SAM" id="SignalP"/>
    </source>
</evidence>
<feature type="compositionally biased region" description="Polar residues" evidence="8">
    <location>
        <begin position="1142"/>
        <end position="1151"/>
    </location>
</feature>
<keyword evidence="5 9" id="KW-0732">Signal</keyword>
<dbReference type="FunFam" id="1.10.640.10:FF:000003">
    <property type="entry name" value="chorion peroxidase"/>
    <property type="match status" value="1"/>
</dbReference>
<keyword evidence="2" id="KW-0964">Secreted</keyword>
<comment type="subcellular location">
    <subcellularLocation>
        <location evidence="1">Secreted</location>
    </subcellularLocation>
</comment>
<keyword evidence="3" id="KW-0560">Oxidoreductase</keyword>
<dbReference type="InterPro" id="IPR019791">
    <property type="entry name" value="Haem_peroxidase_animal"/>
</dbReference>
<feature type="region of interest" description="Disordered" evidence="8">
    <location>
        <begin position="869"/>
        <end position="999"/>
    </location>
</feature>
<feature type="chain" id="PRO_5034450808" evidence="9">
    <location>
        <begin position="19"/>
        <end position="1177"/>
    </location>
</feature>
<feature type="compositionally biased region" description="Low complexity" evidence="8">
    <location>
        <begin position="1026"/>
        <end position="1039"/>
    </location>
</feature>